<feature type="transmembrane region" description="Helical" evidence="1">
    <location>
        <begin position="63"/>
        <end position="89"/>
    </location>
</feature>
<accession>A0AA48W9H2</accession>
<name>A0AA48W9H2_9BURK</name>
<dbReference type="PANTHER" id="PTHR36109:SF2">
    <property type="entry name" value="MEMBRANE PROTEIN"/>
    <property type="match status" value="1"/>
</dbReference>
<feature type="transmembrane region" description="Helical" evidence="1">
    <location>
        <begin position="95"/>
        <end position="116"/>
    </location>
</feature>
<evidence type="ECO:0000313" key="2">
    <source>
        <dbReference type="EMBL" id="QPI47593.1"/>
    </source>
</evidence>
<evidence type="ECO:0000313" key="3">
    <source>
        <dbReference type="Proteomes" id="UP000662888"/>
    </source>
</evidence>
<dbReference type="RefSeq" id="WP_206087274.1">
    <property type="nucleotide sequence ID" value="NZ_CP065053.1"/>
</dbReference>
<keyword evidence="3" id="KW-1185">Reference proteome</keyword>
<keyword evidence="1" id="KW-0812">Transmembrane</keyword>
<evidence type="ECO:0000256" key="1">
    <source>
        <dbReference type="SAM" id="Phobius"/>
    </source>
</evidence>
<sequence length="163" mass="16834">MKIGYVYVFNTHVEAEDAIRAMSKAGFDVTKLSLIGKGYHSEEHAVGFYSQGDRIKSWGTTGALWGGIGGLLLAPAVFFIPGIGLLALAGPIVTALIGALEGAVLVGGFSALGAALSSSDIGNDKVIEYETALKADKYLLMVHGSAQDVAKASALLADLVPPK</sequence>
<keyword evidence="1" id="KW-0472">Membrane</keyword>
<reference evidence="2 3" key="1">
    <citation type="submission" date="2020-11" db="EMBL/GenBank/DDBJ databases">
        <authorList>
            <person name="Sun Q."/>
        </authorList>
    </citation>
    <scope>NUCLEOTIDE SEQUENCE [LARGE SCALE GENOMIC DNA]</scope>
    <source>
        <strain evidence="2 3">P8398</strain>
    </source>
</reference>
<organism evidence="2 3">
    <name type="scientific">Massilia antarctica</name>
    <dbReference type="NCBI Taxonomy" id="2765360"/>
    <lineage>
        <taxon>Bacteria</taxon>
        <taxon>Pseudomonadati</taxon>
        <taxon>Pseudomonadota</taxon>
        <taxon>Betaproteobacteria</taxon>
        <taxon>Burkholderiales</taxon>
        <taxon>Oxalobacteraceae</taxon>
        <taxon>Telluria group</taxon>
        <taxon>Massilia</taxon>
    </lineage>
</organism>
<dbReference type="EMBL" id="CP065053">
    <property type="protein sequence ID" value="QPI47593.1"/>
    <property type="molecule type" value="Genomic_DNA"/>
</dbReference>
<proteinExistence type="predicted"/>
<gene>
    <name evidence="2" type="ORF">IV454_18570</name>
</gene>
<dbReference type="PANTHER" id="PTHR36109">
    <property type="entry name" value="MEMBRANE PROTEIN-RELATED"/>
    <property type="match status" value="1"/>
</dbReference>
<keyword evidence="1" id="KW-1133">Transmembrane helix</keyword>
<dbReference type="InterPro" id="IPR052948">
    <property type="entry name" value="Low_temp-induced_all0457"/>
</dbReference>
<dbReference type="Proteomes" id="UP000662888">
    <property type="component" value="Chromosome"/>
</dbReference>
<protein>
    <submittedName>
        <fullName evidence="2">DUF1269 domain-containing protein</fullName>
    </submittedName>
</protein>